<dbReference type="GeneID" id="37013168"/>
<feature type="signal peptide" evidence="2">
    <location>
        <begin position="1"/>
        <end position="26"/>
    </location>
</feature>
<sequence length="144" mass="16416">MKVSAFSLTFFSGLLVLFCISLLGSAAPTGLDWTPVPGDRIPDPTYFTKGGELRKPLNRMRPVEEVRRPQFAPDTNFKERTRPVPMWADKLSDSQQGKGLEKPKQSMRTRVKGGWSSMNKSFSKAAKWLKSKGRNCWRCRHLDR</sequence>
<evidence type="ECO:0000256" key="2">
    <source>
        <dbReference type="SAM" id="SignalP"/>
    </source>
</evidence>
<dbReference type="AlphaFoldDB" id="A0A316UGJ6"/>
<organism evidence="3 4">
    <name type="scientific">Pseudomicrostroma glucosiphilum</name>
    <dbReference type="NCBI Taxonomy" id="1684307"/>
    <lineage>
        <taxon>Eukaryota</taxon>
        <taxon>Fungi</taxon>
        <taxon>Dikarya</taxon>
        <taxon>Basidiomycota</taxon>
        <taxon>Ustilaginomycotina</taxon>
        <taxon>Exobasidiomycetes</taxon>
        <taxon>Microstromatales</taxon>
        <taxon>Microstromatales incertae sedis</taxon>
        <taxon>Pseudomicrostroma</taxon>
    </lineage>
</organism>
<evidence type="ECO:0000313" key="3">
    <source>
        <dbReference type="EMBL" id="PWN24058.1"/>
    </source>
</evidence>
<accession>A0A316UGJ6</accession>
<evidence type="ECO:0000256" key="1">
    <source>
        <dbReference type="SAM" id="MobiDB-lite"/>
    </source>
</evidence>
<dbReference type="RefSeq" id="XP_025351218.1">
    <property type="nucleotide sequence ID" value="XM_025491434.1"/>
</dbReference>
<keyword evidence="4" id="KW-1185">Reference proteome</keyword>
<reference evidence="3 4" key="1">
    <citation type="journal article" date="2018" name="Mol. Biol. Evol.">
        <title>Broad Genomic Sampling Reveals a Smut Pathogenic Ancestry of the Fungal Clade Ustilaginomycotina.</title>
        <authorList>
            <person name="Kijpornyongpan T."/>
            <person name="Mondo S.J."/>
            <person name="Barry K."/>
            <person name="Sandor L."/>
            <person name="Lee J."/>
            <person name="Lipzen A."/>
            <person name="Pangilinan J."/>
            <person name="LaButti K."/>
            <person name="Hainaut M."/>
            <person name="Henrissat B."/>
            <person name="Grigoriev I.V."/>
            <person name="Spatafora J.W."/>
            <person name="Aime M.C."/>
        </authorList>
    </citation>
    <scope>NUCLEOTIDE SEQUENCE [LARGE SCALE GENOMIC DNA]</scope>
    <source>
        <strain evidence="3 4">MCA 4718</strain>
    </source>
</reference>
<feature type="region of interest" description="Disordered" evidence="1">
    <location>
        <begin position="67"/>
        <end position="117"/>
    </location>
</feature>
<feature type="chain" id="PRO_5016252832" evidence="2">
    <location>
        <begin position="27"/>
        <end position="144"/>
    </location>
</feature>
<keyword evidence="2" id="KW-0732">Signal</keyword>
<proteinExistence type="predicted"/>
<dbReference type="EMBL" id="KZ819321">
    <property type="protein sequence ID" value="PWN24058.1"/>
    <property type="molecule type" value="Genomic_DNA"/>
</dbReference>
<dbReference type="Proteomes" id="UP000245942">
    <property type="component" value="Unassembled WGS sequence"/>
</dbReference>
<name>A0A316UGJ6_9BASI</name>
<evidence type="ECO:0000313" key="4">
    <source>
        <dbReference type="Proteomes" id="UP000245942"/>
    </source>
</evidence>
<protein>
    <submittedName>
        <fullName evidence="3">Uncharacterized protein</fullName>
    </submittedName>
</protein>
<gene>
    <name evidence="3" type="ORF">BCV69DRAFT_279959</name>
</gene>